<organism evidence="1 2">
    <name type="scientific">Symbiodinium natans</name>
    <dbReference type="NCBI Taxonomy" id="878477"/>
    <lineage>
        <taxon>Eukaryota</taxon>
        <taxon>Sar</taxon>
        <taxon>Alveolata</taxon>
        <taxon>Dinophyceae</taxon>
        <taxon>Suessiales</taxon>
        <taxon>Symbiodiniaceae</taxon>
        <taxon>Symbiodinium</taxon>
    </lineage>
</organism>
<reference evidence="1" key="1">
    <citation type="submission" date="2021-02" db="EMBL/GenBank/DDBJ databases">
        <authorList>
            <person name="Dougan E. K."/>
            <person name="Rhodes N."/>
            <person name="Thang M."/>
            <person name="Chan C."/>
        </authorList>
    </citation>
    <scope>NUCLEOTIDE SEQUENCE</scope>
</reference>
<sequence length="227" mass="24495">MFCRCCCEAEPRPQLEKVVAHQTLNVDNAGSTLELPHVLKLGLSPVREEPGQETPQSRSGGWEYSTARVHYTLGSQLGLMLDVSNPECCLVKGINPEGLLAKCATYPPGKVISQWMRLWAVNGMRGSSEDLVGKIEEIYCLDGLLDLTFEHPRGFSFDLAKHGNSDLGMELKAHDTSVGISSITGGGIVAEYNASVSEDRRIGLSSRIIAVDGSSAGGGKRMRESLC</sequence>
<evidence type="ECO:0000313" key="2">
    <source>
        <dbReference type="Proteomes" id="UP000604046"/>
    </source>
</evidence>
<gene>
    <name evidence="1" type="ORF">SNAT2548_LOCUS6693</name>
</gene>
<proteinExistence type="predicted"/>
<accession>A0A812JRC7</accession>
<comment type="caution">
    <text evidence="1">The sequence shown here is derived from an EMBL/GenBank/DDBJ whole genome shotgun (WGS) entry which is preliminary data.</text>
</comment>
<dbReference type="OrthoDB" id="10427111at2759"/>
<evidence type="ECO:0000313" key="1">
    <source>
        <dbReference type="EMBL" id="CAE7207372.1"/>
    </source>
</evidence>
<protein>
    <submittedName>
        <fullName evidence="1">Uncharacterized protein</fullName>
    </submittedName>
</protein>
<dbReference type="Proteomes" id="UP000604046">
    <property type="component" value="Unassembled WGS sequence"/>
</dbReference>
<dbReference type="EMBL" id="CAJNDS010000447">
    <property type="protein sequence ID" value="CAE7207372.1"/>
    <property type="molecule type" value="Genomic_DNA"/>
</dbReference>
<name>A0A812JRC7_9DINO</name>
<keyword evidence="2" id="KW-1185">Reference proteome</keyword>
<dbReference type="AlphaFoldDB" id="A0A812JRC7"/>